<name>A0A4V0IK77_CAEEL</name>
<proteinExistence type="inferred from homology"/>
<dbReference type="Gene3D" id="1.10.10.10">
    <property type="entry name" value="Winged helix-like DNA-binding domain superfamily/Winged helix DNA-binding domain"/>
    <property type="match status" value="1"/>
</dbReference>
<dbReference type="GeneID" id="180702"/>
<protein>
    <submittedName>
        <fullName evidence="6">ETS domain-containing protein</fullName>
    </submittedName>
</protein>
<dbReference type="InterPro" id="IPR000418">
    <property type="entry name" value="Ets_dom"/>
</dbReference>
<organism evidence="6 7">
    <name type="scientific">Caenorhabditis elegans</name>
    <dbReference type="NCBI Taxonomy" id="6239"/>
    <lineage>
        <taxon>Eukaryota</taxon>
        <taxon>Metazoa</taxon>
        <taxon>Ecdysozoa</taxon>
        <taxon>Nematoda</taxon>
        <taxon>Chromadorea</taxon>
        <taxon>Rhabditida</taxon>
        <taxon>Rhabditina</taxon>
        <taxon>Rhabditomorpha</taxon>
        <taxon>Rhabditoidea</taxon>
        <taxon>Rhabditidae</taxon>
        <taxon>Peloderinae</taxon>
        <taxon>Caenorhabditis</taxon>
    </lineage>
</organism>
<dbReference type="WormBase" id="C52B9.2">
    <property type="protein sequence ID" value="CE53461"/>
    <property type="gene ID" value="WBGene00016865"/>
    <property type="gene designation" value="ets-9"/>
</dbReference>
<evidence type="ECO:0000313" key="8">
    <source>
        <dbReference type="WormBase" id="C52B9.2"/>
    </source>
</evidence>
<dbReference type="InterPro" id="IPR046328">
    <property type="entry name" value="ETS_fam"/>
</dbReference>
<dbReference type="KEGG" id="cel:CELE_C52B9.2"/>
<dbReference type="Proteomes" id="UP000001940">
    <property type="component" value="Chromosome X"/>
</dbReference>
<evidence type="ECO:0000313" key="6">
    <source>
        <dbReference type="EMBL" id="VTW47537.1"/>
    </source>
</evidence>
<dbReference type="PaxDb" id="6239-C52B9.2b"/>
<dbReference type="GO" id="GO:0030154">
    <property type="term" value="P:cell differentiation"/>
    <property type="evidence" value="ECO:0000318"/>
    <property type="project" value="GO_Central"/>
</dbReference>
<dbReference type="SMART" id="SM00413">
    <property type="entry name" value="ETS"/>
    <property type="match status" value="1"/>
</dbReference>
<evidence type="ECO:0000256" key="1">
    <source>
        <dbReference type="ARBA" id="ARBA00005562"/>
    </source>
</evidence>
<keyword evidence="3" id="KW-0539">Nucleus</keyword>
<evidence type="ECO:0000256" key="3">
    <source>
        <dbReference type="RuleBase" id="RU004019"/>
    </source>
</evidence>
<reference evidence="6 7" key="1">
    <citation type="journal article" date="1998" name="Science">
        <title>Genome sequence of the nematode C. elegans: a platform for investigating biology.</title>
        <authorList>
            <consortium name="The C. elegans sequencing consortium"/>
            <person name="Sulson J.E."/>
            <person name="Waterston R."/>
        </authorList>
    </citation>
    <scope>NUCLEOTIDE SEQUENCE [LARGE SCALE GENOMIC DNA]</scope>
    <source>
        <strain evidence="6 7">Bristol N2</strain>
    </source>
</reference>
<dbReference type="RefSeq" id="NP_001371009.1">
    <property type="nucleotide sequence ID" value="NM_001383557.2"/>
</dbReference>
<evidence type="ECO:0000259" key="5">
    <source>
        <dbReference type="PROSITE" id="PS50061"/>
    </source>
</evidence>
<feature type="domain" description="ETS" evidence="5">
    <location>
        <begin position="85"/>
        <end position="150"/>
    </location>
</feature>
<sequence>MPVNTETRLKRKRPNLGNFTHDVRTYPDISPPTPTNSHIRCWAQFSIAQQLPCAVPSFPTSLFPLPIMNDEPMTDDELVKMKGPSRLIGFLVHLAMNERARKALRWTGNGLEFVLVNKELVAKMWGNRKHNTKDMDYYKLSRAIREKYEKKDKADKNIKPGKLKKGTRTYSYVFTEHAYPDLMNQTEKDINFITRFAADIGQKYSDNSDLNNVNSPKSPSPQNSD</sequence>
<dbReference type="GO" id="GO:0005634">
    <property type="term" value="C:nucleus"/>
    <property type="evidence" value="ECO:0000318"/>
    <property type="project" value="GO_Central"/>
</dbReference>
<keyword evidence="7" id="KW-1185">Reference proteome</keyword>
<dbReference type="FunCoup" id="A0A4V0IK77">
    <property type="interactions" value="296"/>
</dbReference>
<dbReference type="PANTHER" id="PTHR11849:SF282">
    <property type="entry name" value="ETV5-RELATED PROTEIN ETS96B"/>
    <property type="match status" value="1"/>
</dbReference>
<evidence type="ECO:0000256" key="4">
    <source>
        <dbReference type="SAM" id="MobiDB-lite"/>
    </source>
</evidence>
<comment type="similarity">
    <text evidence="1 3">Belongs to the ETS family.</text>
</comment>
<evidence type="ECO:0000313" key="7">
    <source>
        <dbReference type="Proteomes" id="UP000001940"/>
    </source>
</evidence>
<dbReference type="OrthoDB" id="5851338at2759"/>
<dbReference type="Pfam" id="PF00178">
    <property type="entry name" value="Ets"/>
    <property type="match status" value="1"/>
</dbReference>
<dbReference type="InParanoid" id="A0A4V0IK77"/>
<dbReference type="PROSITE" id="PS50061">
    <property type="entry name" value="ETS_DOMAIN_3"/>
    <property type="match status" value="1"/>
</dbReference>
<dbReference type="AGR" id="WB:WBGene00016865"/>
<dbReference type="SUPFAM" id="SSF46785">
    <property type="entry name" value="Winged helix' DNA-binding domain"/>
    <property type="match status" value="1"/>
</dbReference>
<dbReference type="STRING" id="6239.C52B9.2b.2"/>
<dbReference type="AlphaFoldDB" id="A0A4V0IK77"/>
<keyword evidence="2 3" id="KW-0238">DNA-binding</keyword>
<dbReference type="GO" id="GO:0006357">
    <property type="term" value="P:regulation of transcription by RNA polymerase II"/>
    <property type="evidence" value="ECO:0000318"/>
    <property type="project" value="GO_Central"/>
</dbReference>
<accession>A0A4V0IK77</accession>
<gene>
    <name evidence="6 8" type="primary">ets-9</name>
    <name evidence="8" type="ORF">C52B9.2</name>
    <name evidence="6" type="ORF">CELE_C52B9.2</name>
</gene>
<dbReference type="EMBL" id="BX284606">
    <property type="protein sequence ID" value="VTW47537.1"/>
    <property type="molecule type" value="Genomic_DNA"/>
</dbReference>
<dbReference type="GO" id="GO:0043565">
    <property type="term" value="F:sequence-specific DNA binding"/>
    <property type="evidence" value="ECO:0007669"/>
    <property type="project" value="InterPro"/>
</dbReference>
<dbReference type="CTD" id="180702"/>
<dbReference type="PANTHER" id="PTHR11849">
    <property type="entry name" value="ETS"/>
    <property type="match status" value="1"/>
</dbReference>
<comment type="subcellular location">
    <subcellularLocation>
        <location evidence="3">Nucleus</location>
    </subcellularLocation>
</comment>
<dbReference type="InterPro" id="IPR036388">
    <property type="entry name" value="WH-like_DNA-bd_sf"/>
</dbReference>
<dbReference type="InterPro" id="IPR036390">
    <property type="entry name" value="WH_DNA-bd_sf"/>
</dbReference>
<dbReference type="GO" id="GO:0000981">
    <property type="term" value="F:DNA-binding transcription factor activity, RNA polymerase II-specific"/>
    <property type="evidence" value="ECO:0000318"/>
    <property type="project" value="GO_Central"/>
</dbReference>
<feature type="region of interest" description="Disordered" evidence="4">
    <location>
        <begin position="204"/>
        <end position="225"/>
    </location>
</feature>
<evidence type="ECO:0000256" key="2">
    <source>
        <dbReference type="ARBA" id="ARBA00023125"/>
    </source>
</evidence>